<keyword evidence="4 10" id="KW-0862">Zinc</keyword>
<dbReference type="GO" id="GO:0000981">
    <property type="term" value="F:DNA-binding transcription factor activity, RNA polymerase II-specific"/>
    <property type="evidence" value="ECO:0007669"/>
    <property type="project" value="InterPro"/>
</dbReference>
<evidence type="ECO:0000256" key="9">
    <source>
        <dbReference type="PROSITE-ProRule" id="PRU00108"/>
    </source>
</evidence>
<dbReference type="SUPFAM" id="SSF57716">
    <property type="entry name" value="Glucocorticoid receptor-like (DNA-binding domain)"/>
    <property type="match status" value="2"/>
</dbReference>
<comment type="caution">
    <text evidence="15">The sequence shown here is derived from an EMBL/GenBank/DDBJ whole genome shotgun (WGS) entry which is preliminary data.</text>
</comment>
<dbReference type="CDD" id="cd00086">
    <property type="entry name" value="homeodomain"/>
    <property type="match status" value="1"/>
</dbReference>
<evidence type="ECO:0000256" key="3">
    <source>
        <dbReference type="ARBA" id="ARBA00022737"/>
    </source>
</evidence>
<dbReference type="FunFam" id="1.10.10.60:FF:000027">
    <property type="entry name" value="LIM/homeobox protein Lhx9"/>
    <property type="match status" value="1"/>
</dbReference>
<proteinExistence type="predicted"/>
<dbReference type="PANTHER" id="PTHR24208:SF168">
    <property type="entry name" value="PROTEIN APTEROUS"/>
    <property type="match status" value="1"/>
</dbReference>
<dbReference type="Gene3D" id="1.10.10.60">
    <property type="entry name" value="Homeodomain-like"/>
    <property type="match status" value="1"/>
</dbReference>
<evidence type="ECO:0000313" key="16">
    <source>
        <dbReference type="Proteomes" id="UP001347796"/>
    </source>
</evidence>
<evidence type="ECO:0000256" key="4">
    <source>
        <dbReference type="ARBA" id="ARBA00022833"/>
    </source>
</evidence>
<feature type="DNA-binding region" description="Homeobox" evidence="9">
    <location>
        <begin position="243"/>
        <end position="302"/>
    </location>
</feature>
<keyword evidence="16" id="KW-1185">Reference proteome</keyword>
<evidence type="ECO:0000259" key="13">
    <source>
        <dbReference type="PROSITE" id="PS50023"/>
    </source>
</evidence>
<dbReference type="SUPFAM" id="SSF46689">
    <property type="entry name" value="Homeodomain-like"/>
    <property type="match status" value="1"/>
</dbReference>
<dbReference type="CDD" id="cd09377">
    <property type="entry name" value="LIM2_Lhx2_Lhx9"/>
    <property type="match status" value="1"/>
</dbReference>
<evidence type="ECO:0000256" key="8">
    <source>
        <dbReference type="ARBA" id="ARBA00023242"/>
    </source>
</evidence>
<dbReference type="SMART" id="SM00132">
    <property type="entry name" value="LIM"/>
    <property type="match status" value="2"/>
</dbReference>
<dbReference type="InterPro" id="IPR017970">
    <property type="entry name" value="Homeobox_CS"/>
</dbReference>
<evidence type="ECO:0000256" key="7">
    <source>
        <dbReference type="ARBA" id="ARBA00023155"/>
    </source>
</evidence>
<feature type="domain" description="LIM zinc-binding" evidence="13">
    <location>
        <begin position="42"/>
        <end position="103"/>
    </location>
</feature>
<dbReference type="PANTHER" id="PTHR24208">
    <property type="entry name" value="LIM/HOMEOBOX PROTEIN LHX"/>
    <property type="match status" value="1"/>
</dbReference>
<feature type="region of interest" description="Disordered" evidence="12">
    <location>
        <begin position="194"/>
        <end position="250"/>
    </location>
</feature>
<dbReference type="GO" id="GO:0030182">
    <property type="term" value="P:neuron differentiation"/>
    <property type="evidence" value="ECO:0007669"/>
    <property type="project" value="TreeGrafter"/>
</dbReference>
<dbReference type="GO" id="GO:0000977">
    <property type="term" value="F:RNA polymerase II transcription regulatory region sequence-specific DNA binding"/>
    <property type="evidence" value="ECO:0007669"/>
    <property type="project" value="TreeGrafter"/>
</dbReference>
<accession>A0AAN8Q354</accession>
<feature type="domain" description="Homeobox" evidence="14">
    <location>
        <begin position="241"/>
        <end position="301"/>
    </location>
</feature>
<organism evidence="15 16">
    <name type="scientific">Patella caerulea</name>
    <name type="common">Rayed Mediterranean limpet</name>
    <dbReference type="NCBI Taxonomy" id="87958"/>
    <lineage>
        <taxon>Eukaryota</taxon>
        <taxon>Metazoa</taxon>
        <taxon>Spiralia</taxon>
        <taxon>Lophotrochozoa</taxon>
        <taxon>Mollusca</taxon>
        <taxon>Gastropoda</taxon>
        <taxon>Patellogastropoda</taxon>
        <taxon>Patelloidea</taxon>
        <taxon>Patellidae</taxon>
        <taxon>Patella</taxon>
    </lineage>
</organism>
<protein>
    <submittedName>
        <fullName evidence="15">Uncharacterized protein</fullName>
    </submittedName>
</protein>
<evidence type="ECO:0000313" key="15">
    <source>
        <dbReference type="EMBL" id="KAK6196331.1"/>
    </source>
</evidence>
<name>A0AAN8Q354_PATCE</name>
<dbReference type="PROSITE" id="PS00478">
    <property type="entry name" value="LIM_DOMAIN_1"/>
    <property type="match status" value="1"/>
</dbReference>
<dbReference type="Proteomes" id="UP001347796">
    <property type="component" value="Unassembled WGS sequence"/>
</dbReference>
<dbReference type="PROSITE" id="PS00027">
    <property type="entry name" value="HOMEOBOX_1"/>
    <property type="match status" value="1"/>
</dbReference>
<feature type="domain" description="LIM zinc-binding" evidence="13">
    <location>
        <begin position="104"/>
        <end position="166"/>
    </location>
</feature>
<feature type="compositionally biased region" description="Basic and acidic residues" evidence="12">
    <location>
        <begin position="223"/>
        <end position="236"/>
    </location>
</feature>
<dbReference type="EMBL" id="JAZGQO010000001">
    <property type="protein sequence ID" value="KAK6196331.1"/>
    <property type="molecule type" value="Genomic_DNA"/>
</dbReference>
<dbReference type="GO" id="GO:0005634">
    <property type="term" value="C:nucleus"/>
    <property type="evidence" value="ECO:0007669"/>
    <property type="project" value="UniProtKB-SubCell"/>
</dbReference>
<feature type="compositionally biased region" description="Low complexity" evidence="12">
    <location>
        <begin position="338"/>
        <end position="379"/>
    </location>
</feature>
<dbReference type="PROSITE" id="PS50023">
    <property type="entry name" value="LIM_DOMAIN_2"/>
    <property type="match status" value="2"/>
</dbReference>
<dbReference type="AlphaFoldDB" id="A0AAN8Q354"/>
<keyword evidence="3" id="KW-0677">Repeat</keyword>
<feature type="region of interest" description="Disordered" evidence="12">
    <location>
        <begin position="302"/>
        <end position="379"/>
    </location>
</feature>
<evidence type="ECO:0000259" key="14">
    <source>
        <dbReference type="PROSITE" id="PS50071"/>
    </source>
</evidence>
<evidence type="ECO:0000256" key="11">
    <source>
        <dbReference type="RuleBase" id="RU000682"/>
    </source>
</evidence>
<dbReference type="GO" id="GO:0046872">
    <property type="term" value="F:metal ion binding"/>
    <property type="evidence" value="ECO:0007669"/>
    <property type="project" value="UniProtKB-KW"/>
</dbReference>
<dbReference type="Pfam" id="PF00412">
    <property type="entry name" value="LIM"/>
    <property type="match status" value="2"/>
</dbReference>
<evidence type="ECO:0000256" key="6">
    <source>
        <dbReference type="ARBA" id="ARBA00023125"/>
    </source>
</evidence>
<sequence>MVEKTAMPLSDNGMQGQGTCSDIIPLDCYARRPGMEVDDQPWMCAGCGMRICDRFYLMAVDKQWHVQCLKCSDCKLPLDSELTCFARDGSIYCKEDYYRRFGVKRCARCHLGIAANELVMRARDVVYHLSCFTCNSCNRPLTTGEQFGMKDHLVYCRTDYEMIFQGDYISNMSLGLGSHHHSPTLPYYNGVGAVQKGRPRKRKSPCPEMDGCPQGMGLGPLDNGERPGEVLDRESYHSQGSRQKRVRTSFKHHQLRTMKSYFALNHNPDAKDLKQLAQKTGLNKRVLQVWFQNARAKYRRNVLKQDPDNKNGTAPGSPSDDKCTDSQSIIDDMSKNQSPAVSDISSSPSLSDLHTPSLDADQNSNSISDIFSSSIGALN</sequence>
<dbReference type="InterPro" id="IPR050453">
    <property type="entry name" value="LIM_Homeobox_TF"/>
</dbReference>
<evidence type="ECO:0000256" key="2">
    <source>
        <dbReference type="ARBA" id="ARBA00022723"/>
    </source>
</evidence>
<dbReference type="SMART" id="SM00389">
    <property type="entry name" value="HOX"/>
    <property type="match status" value="1"/>
</dbReference>
<keyword evidence="8 9" id="KW-0539">Nucleus</keyword>
<evidence type="ECO:0000256" key="10">
    <source>
        <dbReference type="PROSITE-ProRule" id="PRU00125"/>
    </source>
</evidence>
<dbReference type="Gene3D" id="2.10.110.10">
    <property type="entry name" value="Cysteine Rich Protein"/>
    <property type="match status" value="2"/>
</dbReference>
<dbReference type="Pfam" id="PF00046">
    <property type="entry name" value="Homeodomain"/>
    <property type="match status" value="1"/>
</dbReference>
<keyword evidence="5 10" id="KW-0440">LIM domain</keyword>
<keyword evidence="2 10" id="KW-0479">Metal-binding</keyword>
<reference evidence="15 16" key="1">
    <citation type="submission" date="2024-01" db="EMBL/GenBank/DDBJ databases">
        <title>The genome of the rayed Mediterranean limpet Patella caerulea (Linnaeus, 1758).</title>
        <authorList>
            <person name="Anh-Thu Weber A."/>
            <person name="Halstead-Nussloch G."/>
        </authorList>
    </citation>
    <scope>NUCLEOTIDE SEQUENCE [LARGE SCALE GENOMIC DNA]</scope>
    <source>
        <strain evidence="15">AATW-2023a</strain>
        <tissue evidence="15">Whole specimen</tissue>
    </source>
</reference>
<keyword evidence="6 9" id="KW-0238">DNA-binding</keyword>
<dbReference type="CDD" id="cd09369">
    <property type="entry name" value="LIM1_Lhx2_Lhx9"/>
    <property type="match status" value="1"/>
</dbReference>
<dbReference type="FunFam" id="2.10.110.10:FF:000033">
    <property type="entry name" value="LIM/homeobox protein Lhx9 isoform X2"/>
    <property type="match status" value="1"/>
</dbReference>
<keyword evidence="7 9" id="KW-0371">Homeobox</keyword>
<evidence type="ECO:0000256" key="1">
    <source>
        <dbReference type="ARBA" id="ARBA00004123"/>
    </source>
</evidence>
<dbReference type="InterPro" id="IPR001781">
    <property type="entry name" value="Znf_LIM"/>
</dbReference>
<evidence type="ECO:0000256" key="12">
    <source>
        <dbReference type="SAM" id="MobiDB-lite"/>
    </source>
</evidence>
<dbReference type="PROSITE" id="PS50071">
    <property type="entry name" value="HOMEOBOX_2"/>
    <property type="match status" value="1"/>
</dbReference>
<dbReference type="FunFam" id="2.10.110.10:FF:000177">
    <property type="entry name" value="LIM homeobox 9"/>
    <property type="match status" value="1"/>
</dbReference>
<evidence type="ECO:0000256" key="5">
    <source>
        <dbReference type="ARBA" id="ARBA00023038"/>
    </source>
</evidence>
<gene>
    <name evidence="15" type="ORF">SNE40_001574</name>
</gene>
<comment type="subcellular location">
    <subcellularLocation>
        <location evidence="1 9 11">Nucleus</location>
    </subcellularLocation>
</comment>
<dbReference type="InterPro" id="IPR009057">
    <property type="entry name" value="Homeodomain-like_sf"/>
</dbReference>
<dbReference type="InterPro" id="IPR001356">
    <property type="entry name" value="HD"/>
</dbReference>